<name>A0A1Z5RHH7_SORBI</name>
<feature type="region of interest" description="Disordered" evidence="1">
    <location>
        <begin position="1"/>
        <end position="40"/>
    </location>
</feature>
<dbReference type="PANTHER" id="PTHR36045:SF2">
    <property type="entry name" value="OS04G0558500 PROTEIN"/>
    <property type="match status" value="1"/>
</dbReference>
<evidence type="ECO:0000313" key="3">
    <source>
        <dbReference type="Proteomes" id="UP000000768"/>
    </source>
</evidence>
<dbReference type="Gramene" id="OQU82885">
    <property type="protein sequence ID" value="OQU82885"/>
    <property type="gene ID" value="SORBI_3005G036700"/>
</dbReference>
<dbReference type="EMBL" id="CM000764">
    <property type="protein sequence ID" value="OQU82885.1"/>
    <property type="molecule type" value="Genomic_DNA"/>
</dbReference>
<evidence type="ECO:0000313" key="2">
    <source>
        <dbReference type="EMBL" id="OQU82885.1"/>
    </source>
</evidence>
<organism evidence="2 3">
    <name type="scientific">Sorghum bicolor</name>
    <name type="common">Sorghum</name>
    <name type="synonym">Sorghum vulgare</name>
    <dbReference type="NCBI Taxonomy" id="4558"/>
    <lineage>
        <taxon>Eukaryota</taxon>
        <taxon>Viridiplantae</taxon>
        <taxon>Streptophyta</taxon>
        <taxon>Embryophyta</taxon>
        <taxon>Tracheophyta</taxon>
        <taxon>Spermatophyta</taxon>
        <taxon>Magnoliopsida</taxon>
        <taxon>Liliopsida</taxon>
        <taxon>Poales</taxon>
        <taxon>Poaceae</taxon>
        <taxon>PACMAD clade</taxon>
        <taxon>Panicoideae</taxon>
        <taxon>Andropogonodae</taxon>
        <taxon>Andropogoneae</taxon>
        <taxon>Sorghinae</taxon>
        <taxon>Sorghum</taxon>
    </lineage>
</organism>
<gene>
    <name evidence="2" type="ORF">SORBI_3005G036700</name>
</gene>
<dbReference type="FunCoup" id="A0A1Z5RHH7">
    <property type="interactions" value="599"/>
</dbReference>
<keyword evidence="3" id="KW-1185">Reference proteome</keyword>
<proteinExistence type="predicted"/>
<dbReference type="AlphaFoldDB" id="A0A1Z5RHH7"/>
<sequence length="130" mass="14630">MAGGTGAPPDQRKRKAPAPAAGAEDEEEVEAEVEELESEVADLDRRTLEHLRRTATRLSDAAFSRLAALRPPARLEVPAVSETSVAEDDQELEKVKILKSKIKANIDDLPKERYVYVEIRSTKRKRRYDF</sequence>
<dbReference type="Proteomes" id="UP000000768">
    <property type="component" value="Chromosome 5"/>
</dbReference>
<reference evidence="3" key="2">
    <citation type="journal article" date="2018" name="Plant J.">
        <title>The Sorghum bicolor reference genome: improved assembly, gene annotations, a transcriptome atlas, and signatures of genome organization.</title>
        <authorList>
            <person name="McCormick R.F."/>
            <person name="Truong S.K."/>
            <person name="Sreedasyam A."/>
            <person name="Jenkins J."/>
            <person name="Shu S."/>
            <person name="Sims D."/>
            <person name="Kennedy M."/>
            <person name="Amirebrahimi M."/>
            <person name="Weers B.D."/>
            <person name="McKinley B."/>
            <person name="Mattison A."/>
            <person name="Morishige D.T."/>
            <person name="Grimwood J."/>
            <person name="Schmutz J."/>
            <person name="Mullet J.E."/>
        </authorList>
    </citation>
    <scope>NUCLEOTIDE SEQUENCE [LARGE SCALE GENOMIC DNA]</scope>
    <source>
        <strain evidence="3">cv. BTx623</strain>
    </source>
</reference>
<protein>
    <submittedName>
        <fullName evidence="2">Uncharacterized protein</fullName>
    </submittedName>
</protein>
<dbReference type="ExpressionAtlas" id="A0A1Z5RHH7">
    <property type="expression patterns" value="baseline"/>
</dbReference>
<evidence type="ECO:0000256" key="1">
    <source>
        <dbReference type="SAM" id="MobiDB-lite"/>
    </source>
</evidence>
<dbReference type="InParanoid" id="A0A1Z5RHH7"/>
<feature type="compositionally biased region" description="Acidic residues" evidence="1">
    <location>
        <begin position="23"/>
        <end position="40"/>
    </location>
</feature>
<reference evidence="2 3" key="1">
    <citation type="journal article" date="2009" name="Nature">
        <title>The Sorghum bicolor genome and the diversification of grasses.</title>
        <authorList>
            <person name="Paterson A.H."/>
            <person name="Bowers J.E."/>
            <person name="Bruggmann R."/>
            <person name="Dubchak I."/>
            <person name="Grimwood J."/>
            <person name="Gundlach H."/>
            <person name="Haberer G."/>
            <person name="Hellsten U."/>
            <person name="Mitros T."/>
            <person name="Poliakov A."/>
            <person name="Schmutz J."/>
            <person name="Spannagl M."/>
            <person name="Tang H."/>
            <person name="Wang X."/>
            <person name="Wicker T."/>
            <person name="Bharti A.K."/>
            <person name="Chapman J."/>
            <person name="Feltus F.A."/>
            <person name="Gowik U."/>
            <person name="Grigoriev I.V."/>
            <person name="Lyons E."/>
            <person name="Maher C.A."/>
            <person name="Martis M."/>
            <person name="Narechania A."/>
            <person name="Otillar R.P."/>
            <person name="Penning B.W."/>
            <person name="Salamov A.A."/>
            <person name="Wang Y."/>
            <person name="Zhang L."/>
            <person name="Carpita N.C."/>
            <person name="Freeling M."/>
            <person name="Gingle A.R."/>
            <person name="Hash C.T."/>
            <person name="Keller B."/>
            <person name="Klein P."/>
            <person name="Kresovich S."/>
            <person name="McCann M.C."/>
            <person name="Ming R."/>
            <person name="Peterson D.G."/>
            <person name="Mehboob-ur-Rahman"/>
            <person name="Ware D."/>
            <person name="Westhoff P."/>
            <person name="Mayer K.F."/>
            <person name="Messing J."/>
            <person name="Rokhsar D.S."/>
        </authorList>
    </citation>
    <scope>NUCLEOTIDE SEQUENCE [LARGE SCALE GENOMIC DNA]</scope>
    <source>
        <strain evidence="3">cv. BTx623</strain>
    </source>
</reference>
<dbReference type="PANTHER" id="PTHR36045">
    <property type="entry name" value="OS04G0558500 PROTEIN"/>
    <property type="match status" value="1"/>
</dbReference>
<accession>A0A1Z5RHH7</accession>